<accession>A0A565B0C3</accession>
<dbReference type="Proteomes" id="UP000489600">
    <property type="component" value="Unassembled WGS sequence"/>
</dbReference>
<comment type="caution">
    <text evidence="2">The sequence shown here is derived from an EMBL/GenBank/DDBJ whole genome shotgun (WGS) entry which is preliminary data.</text>
</comment>
<sequence>MVKDNSELKKLLLDTTGKSIIVIEDIDCSIAFTRQGDNEADKEKNEDEQHSQVTLSGLLNVTDGLWSASSDEKIMVFTTNFVDKLDPAEE</sequence>
<dbReference type="PANTHER" id="PTHR23070">
    <property type="entry name" value="BCS1 AAA-TYPE ATPASE"/>
    <property type="match status" value="1"/>
</dbReference>
<dbReference type="InterPro" id="IPR003959">
    <property type="entry name" value="ATPase_AAA_core"/>
</dbReference>
<evidence type="ECO:0000313" key="2">
    <source>
        <dbReference type="EMBL" id="VVA94773.1"/>
    </source>
</evidence>
<dbReference type="Gene3D" id="3.40.50.300">
    <property type="entry name" value="P-loop containing nucleotide triphosphate hydrolases"/>
    <property type="match status" value="1"/>
</dbReference>
<feature type="domain" description="ATPase AAA-type core" evidence="1">
    <location>
        <begin position="8"/>
        <end position="88"/>
    </location>
</feature>
<name>A0A565B0C3_9BRAS</name>
<dbReference type="InterPro" id="IPR027417">
    <property type="entry name" value="P-loop_NTPase"/>
</dbReference>
<dbReference type="AlphaFoldDB" id="A0A565B0C3"/>
<gene>
    <name evidence="2" type="ORF">ANE_LOCUS5218</name>
</gene>
<dbReference type="OrthoDB" id="1738151at2759"/>
<dbReference type="GO" id="GO:0005524">
    <property type="term" value="F:ATP binding"/>
    <property type="evidence" value="ECO:0007669"/>
    <property type="project" value="InterPro"/>
</dbReference>
<organism evidence="2 3">
    <name type="scientific">Arabis nemorensis</name>
    <dbReference type="NCBI Taxonomy" id="586526"/>
    <lineage>
        <taxon>Eukaryota</taxon>
        <taxon>Viridiplantae</taxon>
        <taxon>Streptophyta</taxon>
        <taxon>Embryophyta</taxon>
        <taxon>Tracheophyta</taxon>
        <taxon>Spermatophyta</taxon>
        <taxon>Magnoliopsida</taxon>
        <taxon>eudicotyledons</taxon>
        <taxon>Gunneridae</taxon>
        <taxon>Pentapetalae</taxon>
        <taxon>rosids</taxon>
        <taxon>malvids</taxon>
        <taxon>Brassicales</taxon>
        <taxon>Brassicaceae</taxon>
        <taxon>Arabideae</taxon>
        <taxon>Arabis</taxon>
    </lineage>
</organism>
<keyword evidence="3" id="KW-1185">Reference proteome</keyword>
<evidence type="ECO:0000259" key="1">
    <source>
        <dbReference type="Pfam" id="PF00004"/>
    </source>
</evidence>
<protein>
    <recommendedName>
        <fullName evidence="1">ATPase AAA-type core domain-containing protein</fullName>
    </recommendedName>
</protein>
<dbReference type="InterPro" id="IPR050747">
    <property type="entry name" value="Mitochondrial_chaperone_BCS1"/>
</dbReference>
<dbReference type="GO" id="GO:0016887">
    <property type="term" value="F:ATP hydrolysis activity"/>
    <property type="evidence" value="ECO:0007669"/>
    <property type="project" value="InterPro"/>
</dbReference>
<dbReference type="EMBL" id="CABITT030000002">
    <property type="protein sequence ID" value="VVA94773.1"/>
    <property type="molecule type" value="Genomic_DNA"/>
</dbReference>
<reference evidence="2" key="1">
    <citation type="submission" date="2019-07" db="EMBL/GenBank/DDBJ databases">
        <authorList>
            <person name="Dittberner H."/>
        </authorList>
    </citation>
    <scope>NUCLEOTIDE SEQUENCE [LARGE SCALE GENOMIC DNA]</scope>
</reference>
<dbReference type="Pfam" id="PF00004">
    <property type="entry name" value="AAA"/>
    <property type="match status" value="1"/>
</dbReference>
<proteinExistence type="predicted"/>
<dbReference type="SUPFAM" id="SSF52540">
    <property type="entry name" value="P-loop containing nucleoside triphosphate hydrolases"/>
    <property type="match status" value="1"/>
</dbReference>
<evidence type="ECO:0000313" key="3">
    <source>
        <dbReference type="Proteomes" id="UP000489600"/>
    </source>
</evidence>